<dbReference type="EMBL" id="AP025516">
    <property type="protein sequence ID" value="BDD86987.1"/>
    <property type="molecule type" value="Genomic_DNA"/>
</dbReference>
<dbReference type="InterPro" id="IPR002192">
    <property type="entry name" value="PPDK_AMP/ATP-bd"/>
</dbReference>
<dbReference type="Gene3D" id="3.30.470.20">
    <property type="entry name" value="ATP-grasp fold, B domain"/>
    <property type="match status" value="1"/>
</dbReference>
<evidence type="ECO:0000259" key="16">
    <source>
        <dbReference type="Pfam" id="PF00391"/>
    </source>
</evidence>
<accession>A0ABM7W7S8</accession>
<evidence type="ECO:0000256" key="14">
    <source>
        <dbReference type="ARBA" id="ARBA00047700"/>
    </source>
</evidence>
<dbReference type="InterPro" id="IPR013815">
    <property type="entry name" value="ATP_grasp_subdomain_1"/>
</dbReference>
<dbReference type="Pfam" id="PF01326">
    <property type="entry name" value="PPDK_N"/>
    <property type="match status" value="1"/>
</dbReference>
<proteinExistence type="inferred from homology"/>
<dbReference type="Gene3D" id="3.50.30.10">
    <property type="entry name" value="Phosphohistidine domain"/>
    <property type="match status" value="1"/>
</dbReference>
<gene>
    <name evidence="18" type="ORF">DPPLL_13520</name>
</gene>
<comment type="pathway">
    <text evidence="3">Carbohydrate biosynthesis; gluconeogenesis.</text>
</comment>
<keyword evidence="8" id="KW-0479">Metal-binding</keyword>
<organism evidence="18 19">
    <name type="scientific">Desulfofustis limnaeus</name>
    <dbReference type="NCBI Taxonomy" id="2740163"/>
    <lineage>
        <taxon>Bacteria</taxon>
        <taxon>Pseudomonadati</taxon>
        <taxon>Thermodesulfobacteriota</taxon>
        <taxon>Desulfobulbia</taxon>
        <taxon>Desulfobulbales</taxon>
        <taxon>Desulfocapsaceae</taxon>
        <taxon>Desulfofustis</taxon>
    </lineage>
</organism>
<dbReference type="EC" id="2.7.9.2" evidence="5"/>
<dbReference type="SUPFAM" id="SSF56059">
    <property type="entry name" value="Glutathione synthetase ATP-binding domain-like"/>
    <property type="match status" value="1"/>
</dbReference>
<keyword evidence="12" id="KW-0460">Magnesium</keyword>
<evidence type="ECO:0000256" key="8">
    <source>
        <dbReference type="ARBA" id="ARBA00022723"/>
    </source>
</evidence>
<evidence type="ECO:0000313" key="18">
    <source>
        <dbReference type="EMBL" id="BDD86987.1"/>
    </source>
</evidence>
<evidence type="ECO:0000313" key="19">
    <source>
        <dbReference type="Proteomes" id="UP000830055"/>
    </source>
</evidence>
<feature type="domain" description="Pyruvate phosphate dikinase AMP/ATP-binding" evidence="17">
    <location>
        <begin position="140"/>
        <end position="434"/>
    </location>
</feature>
<evidence type="ECO:0000256" key="3">
    <source>
        <dbReference type="ARBA" id="ARBA00004742"/>
    </source>
</evidence>
<evidence type="ECO:0000256" key="15">
    <source>
        <dbReference type="SAM" id="MobiDB-lite"/>
    </source>
</evidence>
<comment type="catalytic activity">
    <reaction evidence="14">
        <text>pyruvate + ATP + H2O = phosphoenolpyruvate + AMP + phosphate + 2 H(+)</text>
        <dbReference type="Rhea" id="RHEA:11364"/>
        <dbReference type="ChEBI" id="CHEBI:15361"/>
        <dbReference type="ChEBI" id="CHEBI:15377"/>
        <dbReference type="ChEBI" id="CHEBI:15378"/>
        <dbReference type="ChEBI" id="CHEBI:30616"/>
        <dbReference type="ChEBI" id="CHEBI:43474"/>
        <dbReference type="ChEBI" id="CHEBI:58702"/>
        <dbReference type="ChEBI" id="CHEBI:456215"/>
        <dbReference type="EC" id="2.7.9.2"/>
    </reaction>
</comment>
<sequence length="873" mass="97460">MRGIIRFVKELFSPTRPDPVAQSPEERRASFRKRYRHFRSLLTANNNALQAMAELEKMYYGSESYRMAAIRSKITTILVNVYKMVTNLQEMSSNRYRELSEILEKLTSQIEEVVDRKPVYPAGPYVLNLFDIGVQDRIQAGEKMAHLGEVSRLAGMYVPPGFVVTATATRSFLNEELLTEINRKLQVKDSDDLASLYHTCEAIQNLVRQTPLPADLEELLQVYYARLEQDTRPGCRVALRSSALGEDVAGVSFAGLYRTVLDVDRSSLVSAYKEVIASKYGARAIAYRRKRGYRHEDIEMCVGCLAMVDALISGVLYTRDPSDQEADVVRINAAAGIARGVVDGTTAVDLFLVGRDKPYPLVYSEINRERQISAESGAAAPSLTYQQLRKLVESALRLEEHFGCPQDIEWSFDHQGRLYILQSRPMKTAEPVTEQPLIQVDQDVPPLLFGGVCAASGIGAGIVHRVDSPEDMQRFPKDGVLVLDYPLPDWAPLVGRAVAVIAQKGSEAGHLATVSREFGIPALFGVADAMQVLADGQEVTVNAGARAVYRGIREDILKMRTVRRELMAGSPVQRLLSEALQYITPLNLNDPASTKFKASWCETLHDITRFCHEKSVTEMFNAGQLNGFDKASAKRLVGDVPLEWWVIDLADGFREGVPENSPTVRIDDIASLPMLAIWQGIEAVPWGGPPPVSARGFGSIILQSTMRPELDPSVPSALTVKNYFLISRHFCNLSVRLGYHYAMIEAFLSDMLTESYVTFRFKGGAADMRRKALRARLLSEVLKHYGFRIELQSDALLARIKKKETPYLESRLKILGYLTVHARQIDMAMDRETAVKHYREKFLQDIESMLAATPTPPVTTEVDHGNETESDVG</sequence>
<keyword evidence="11" id="KW-0067">ATP-binding</keyword>
<dbReference type="PANTHER" id="PTHR43030:SF1">
    <property type="entry name" value="PHOSPHOENOLPYRUVATE SYNTHASE"/>
    <property type="match status" value="1"/>
</dbReference>
<evidence type="ECO:0000256" key="5">
    <source>
        <dbReference type="ARBA" id="ARBA00011996"/>
    </source>
</evidence>
<name>A0ABM7W7S8_9BACT</name>
<evidence type="ECO:0000256" key="7">
    <source>
        <dbReference type="ARBA" id="ARBA00022679"/>
    </source>
</evidence>
<evidence type="ECO:0000256" key="2">
    <source>
        <dbReference type="ARBA" id="ARBA00002988"/>
    </source>
</evidence>
<evidence type="ECO:0000256" key="11">
    <source>
        <dbReference type="ARBA" id="ARBA00022840"/>
    </source>
</evidence>
<dbReference type="Pfam" id="PF00391">
    <property type="entry name" value="PEP-utilizers"/>
    <property type="match status" value="1"/>
</dbReference>
<feature type="domain" description="PEP-utilising enzyme mobile" evidence="16">
    <location>
        <begin position="475"/>
        <end position="543"/>
    </location>
</feature>
<dbReference type="InterPro" id="IPR008279">
    <property type="entry name" value="PEP-util_enz_mobile_dom"/>
</dbReference>
<comment type="function">
    <text evidence="2">Catalyzes the phosphorylation of pyruvate to phosphoenolpyruvate.</text>
</comment>
<comment type="similarity">
    <text evidence="4">Belongs to the PEP-utilizing enzyme family.</text>
</comment>
<comment type="cofactor">
    <cofactor evidence="1">
        <name>Mg(2+)</name>
        <dbReference type="ChEBI" id="CHEBI:18420"/>
    </cofactor>
</comment>
<evidence type="ECO:0000256" key="10">
    <source>
        <dbReference type="ARBA" id="ARBA00022777"/>
    </source>
</evidence>
<evidence type="ECO:0000256" key="4">
    <source>
        <dbReference type="ARBA" id="ARBA00007837"/>
    </source>
</evidence>
<evidence type="ECO:0000256" key="6">
    <source>
        <dbReference type="ARBA" id="ARBA00021623"/>
    </source>
</evidence>
<keyword evidence="10" id="KW-0418">Kinase</keyword>
<keyword evidence="9" id="KW-0547">Nucleotide-binding</keyword>
<evidence type="ECO:0000256" key="13">
    <source>
        <dbReference type="ARBA" id="ARBA00033470"/>
    </source>
</evidence>
<dbReference type="RefSeq" id="WP_284154047.1">
    <property type="nucleotide sequence ID" value="NZ_AP025516.1"/>
</dbReference>
<keyword evidence="7" id="KW-0808">Transferase</keyword>
<dbReference type="Gene3D" id="3.30.1490.20">
    <property type="entry name" value="ATP-grasp fold, A domain"/>
    <property type="match status" value="1"/>
</dbReference>
<dbReference type="Proteomes" id="UP000830055">
    <property type="component" value="Chromosome"/>
</dbReference>
<dbReference type="InterPro" id="IPR006319">
    <property type="entry name" value="PEP_synth"/>
</dbReference>
<evidence type="ECO:0000256" key="1">
    <source>
        <dbReference type="ARBA" id="ARBA00001946"/>
    </source>
</evidence>
<keyword evidence="19" id="KW-1185">Reference proteome</keyword>
<feature type="region of interest" description="Disordered" evidence="15">
    <location>
        <begin position="854"/>
        <end position="873"/>
    </location>
</feature>
<evidence type="ECO:0000259" key="17">
    <source>
        <dbReference type="Pfam" id="PF01326"/>
    </source>
</evidence>
<dbReference type="InterPro" id="IPR036637">
    <property type="entry name" value="Phosphohistidine_dom_sf"/>
</dbReference>
<evidence type="ECO:0000256" key="12">
    <source>
        <dbReference type="ARBA" id="ARBA00022842"/>
    </source>
</evidence>
<evidence type="ECO:0000256" key="9">
    <source>
        <dbReference type="ARBA" id="ARBA00022741"/>
    </source>
</evidence>
<reference evidence="18 19" key="1">
    <citation type="submission" date="2022-01" db="EMBL/GenBank/DDBJ databases">
        <title>Desulfofustis limnae sp. nov., a novel mesophilic sulfate-reducing bacterium isolated from marsh soil.</title>
        <authorList>
            <person name="Watanabe M."/>
            <person name="Takahashi A."/>
            <person name="Kojima H."/>
            <person name="Fukui M."/>
        </authorList>
    </citation>
    <scope>NUCLEOTIDE SEQUENCE [LARGE SCALE GENOMIC DNA]</scope>
    <source>
        <strain evidence="18 19">PPLL</strain>
    </source>
</reference>
<dbReference type="PANTHER" id="PTHR43030">
    <property type="entry name" value="PHOSPHOENOLPYRUVATE SYNTHASE"/>
    <property type="match status" value="1"/>
</dbReference>
<protein>
    <recommendedName>
        <fullName evidence="6">Phosphoenolpyruvate synthase</fullName>
        <ecNumber evidence="5">2.7.9.2</ecNumber>
    </recommendedName>
    <alternativeName>
        <fullName evidence="13">Pyruvate, water dikinase</fullName>
    </alternativeName>
</protein>
<dbReference type="SUPFAM" id="SSF52009">
    <property type="entry name" value="Phosphohistidine domain"/>
    <property type="match status" value="1"/>
</dbReference>